<feature type="domain" description="Beta-xylosidase C-terminal Concanavalin A-like" evidence="6">
    <location>
        <begin position="314"/>
        <end position="508"/>
    </location>
</feature>
<evidence type="ECO:0000256" key="4">
    <source>
        <dbReference type="PIRSR" id="PIRSR606710-2"/>
    </source>
</evidence>
<dbReference type="PANTHER" id="PTHR42812:SF15">
    <property type="entry name" value="HYDROLASE, PUTATIVE (AFU_ORTHOLOGUE AFUA_2G00930)-RELATED"/>
    <property type="match status" value="1"/>
</dbReference>
<dbReference type="CDD" id="cd09001">
    <property type="entry name" value="GH43_FsAxh1-like"/>
    <property type="match status" value="1"/>
</dbReference>
<keyword evidence="2 5" id="KW-0378">Hydrolase</keyword>
<gene>
    <name evidence="7" type="ORF">V6668_15005</name>
</gene>
<dbReference type="GO" id="GO:0004553">
    <property type="term" value="F:hydrolase activity, hydrolyzing O-glycosyl compounds"/>
    <property type="evidence" value="ECO:0007669"/>
    <property type="project" value="UniProtKB-ARBA"/>
</dbReference>
<dbReference type="EMBL" id="CP145892">
    <property type="protein sequence ID" value="WWP23422.1"/>
    <property type="molecule type" value="Genomic_DNA"/>
</dbReference>
<dbReference type="InterPro" id="IPR013320">
    <property type="entry name" value="ConA-like_dom_sf"/>
</dbReference>
<dbReference type="Proteomes" id="UP001364764">
    <property type="component" value="Chromosome"/>
</dbReference>
<dbReference type="AlphaFoldDB" id="A0ABD8B0R0"/>
<dbReference type="GO" id="GO:0005975">
    <property type="term" value="P:carbohydrate metabolic process"/>
    <property type="evidence" value="ECO:0007669"/>
    <property type="project" value="UniProtKB-ARBA"/>
</dbReference>
<dbReference type="InterPro" id="IPR051795">
    <property type="entry name" value="Glycosyl_Hydrlase_43"/>
</dbReference>
<evidence type="ECO:0000256" key="3">
    <source>
        <dbReference type="ARBA" id="ARBA00023295"/>
    </source>
</evidence>
<evidence type="ECO:0000313" key="8">
    <source>
        <dbReference type="Proteomes" id="UP001364764"/>
    </source>
</evidence>
<dbReference type="SUPFAM" id="SSF75005">
    <property type="entry name" value="Arabinanase/levansucrase/invertase"/>
    <property type="match status" value="1"/>
</dbReference>
<dbReference type="Gene3D" id="2.115.10.20">
    <property type="entry name" value="Glycosyl hydrolase domain, family 43"/>
    <property type="match status" value="1"/>
</dbReference>
<name>A0ABD8B0R0_PAEAM</name>
<reference evidence="7 8" key="1">
    <citation type="submission" date="2024-02" db="EMBL/GenBank/DDBJ databases">
        <title>Complete sequences of two Paenibacillus sp. strains and one Lysinibacillus strain isolated from the environment on STAA medium highlight biotechnological potential.</title>
        <authorList>
            <person name="Attere S.A."/>
            <person name="Piche L.C."/>
            <person name="Intertaglia L."/>
            <person name="Lami R."/>
            <person name="Charette S.J."/>
            <person name="Vincent A.T."/>
        </authorList>
    </citation>
    <scope>NUCLEOTIDE SEQUENCE [LARGE SCALE GENOMIC DNA]</scope>
    <source>
        <strain evidence="7 8">Y5S-7</strain>
    </source>
</reference>
<dbReference type="Pfam" id="PF17851">
    <property type="entry name" value="GH43_C2"/>
    <property type="match status" value="1"/>
</dbReference>
<dbReference type="InterPro" id="IPR041542">
    <property type="entry name" value="GH43_C2"/>
</dbReference>
<dbReference type="InterPro" id="IPR023296">
    <property type="entry name" value="Glyco_hydro_beta-prop_sf"/>
</dbReference>
<sequence>MYPNPIIWADYPDLDVIRVDDTYYMVSTTMHMMPGCVILRSYDLIHWEVATYVYDTLDDTPAQRLVDGHHVYSKGMWAASLRYHQGMFYVIFVANDTRKTYLYTSTSISGVWKKQIVEGFYHDCSLFFDDDERAYLVYGNTEIYLTELSSDLSGPRPGGVHRLIVKDEQPHHLGYEGAHFYKINGKYIVFLIHITKASGRRTQAFYMADSLEDVFTGGEVFNDDMDYFNSGVAQGGIVDTPDGDWYAMLFQDHGAVGRVPVLVPLHFDQGIPVFASKAPKQIDIPSTRPEHRYNPLVGSDSFNYEPEEDGSIRLRDFWQWNHTPNHELWSVTEKSGVYRVRTGQISPNLTFAVNTLTQRSMGPACEAIVTLDGSRLNDGDYAGLCFLIGSYGMIALTKQDSKFYLVMHARDSEDSTIFGNLIDQKPATEHERIPVSDPVVKLKAFGNFENNLDECSFAYFDGGEWKDIGIVHKMIYKLDHFMGCRTGLFVYSTEIAGGTADFSNFEYRMINPDEKQ</sequence>
<dbReference type="Pfam" id="PF04616">
    <property type="entry name" value="Glyco_hydro_43"/>
    <property type="match status" value="1"/>
</dbReference>
<keyword evidence="3 5" id="KW-0326">Glycosidase</keyword>
<dbReference type="Gene3D" id="2.60.120.200">
    <property type="match status" value="1"/>
</dbReference>
<proteinExistence type="inferred from homology"/>
<dbReference type="SUPFAM" id="SSF49899">
    <property type="entry name" value="Concanavalin A-like lectins/glucanases"/>
    <property type="match status" value="1"/>
</dbReference>
<evidence type="ECO:0000259" key="6">
    <source>
        <dbReference type="Pfam" id="PF17851"/>
    </source>
</evidence>
<dbReference type="PANTHER" id="PTHR42812">
    <property type="entry name" value="BETA-XYLOSIDASE"/>
    <property type="match status" value="1"/>
</dbReference>
<dbReference type="RefSeq" id="WP_338708830.1">
    <property type="nucleotide sequence ID" value="NZ_CP145892.1"/>
</dbReference>
<organism evidence="7 8">
    <name type="scientific">Paenibacillus amylolyticus</name>
    <dbReference type="NCBI Taxonomy" id="1451"/>
    <lineage>
        <taxon>Bacteria</taxon>
        <taxon>Bacillati</taxon>
        <taxon>Bacillota</taxon>
        <taxon>Bacilli</taxon>
        <taxon>Bacillales</taxon>
        <taxon>Paenibacillaceae</taxon>
        <taxon>Paenibacillus</taxon>
    </lineage>
</organism>
<comment type="similarity">
    <text evidence="1 5">Belongs to the glycosyl hydrolase 43 family.</text>
</comment>
<accession>A0ABD8B0R0</accession>
<evidence type="ECO:0000256" key="2">
    <source>
        <dbReference type="ARBA" id="ARBA00022801"/>
    </source>
</evidence>
<protein>
    <submittedName>
        <fullName evidence="7">Glycoside hydrolase 43 family protein</fullName>
    </submittedName>
</protein>
<evidence type="ECO:0000256" key="5">
    <source>
        <dbReference type="RuleBase" id="RU361187"/>
    </source>
</evidence>
<evidence type="ECO:0000256" key="1">
    <source>
        <dbReference type="ARBA" id="ARBA00009865"/>
    </source>
</evidence>
<feature type="site" description="Important for catalytic activity, responsible for pKa modulation of the active site Glu and correct orientation of both the proton donor and substrate" evidence="4">
    <location>
        <position position="123"/>
    </location>
</feature>
<evidence type="ECO:0000313" key="7">
    <source>
        <dbReference type="EMBL" id="WWP23422.1"/>
    </source>
</evidence>
<dbReference type="InterPro" id="IPR006710">
    <property type="entry name" value="Glyco_hydro_43"/>
</dbReference>
<dbReference type="GeneID" id="93476800"/>